<proteinExistence type="inferred from homology"/>
<dbReference type="RefSeq" id="WP_348266427.1">
    <property type="nucleotide sequence ID" value="NZ_CP121194.1"/>
</dbReference>
<reference evidence="5" key="1">
    <citation type="submission" date="2023-03" db="EMBL/GenBank/DDBJ databases">
        <title>Edaphobacter sp.</title>
        <authorList>
            <person name="Huber K.J."/>
            <person name="Papendorf J."/>
            <person name="Pilke C."/>
            <person name="Bunk B."/>
            <person name="Sproeer C."/>
            <person name="Pester M."/>
        </authorList>
    </citation>
    <scope>NUCLEOTIDE SEQUENCE</scope>
    <source>
        <strain evidence="5">DSM 109919</strain>
    </source>
</reference>
<organism evidence="5">
    <name type="scientific">Edaphobacter paludis</name>
    <dbReference type="NCBI Taxonomy" id="3035702"/>
    <lineage>
        <taxon>Bacteria</taxon>
        <taxon>Pseudomonadati</taxon>
        <taxon>Acidobacteriota</taxon>
        <taxon>Terriglobia</taxon>
        <taxon>Terriglobales</taxon>
        <taxon>Acidobacteriaceae</taxon>
        <taxon>Edaphobacter</taxon>
    </lineage>
</organism>
<dbReference type="Gene3D" id="1.10.443.10">
    <property type="entry name" value="Intergrase catalytic core"/>
    <property type="match status" value="1"/>
</dbReference>
<dbReference type="PANTHER" id="PTHR30349">
    <property type="entry name" value="PHAGE INTEGRASE-RELATED"/>
    <property type="match status" value="1"/>
</dbReference>
<dbReference type="GO" id="GO:0006310">
    <property type="term" value="P:DNA recombination"/>
    <property type="evidence" value="ECO:0007669"/>
    <property type="project" value="UniProtKB-KW"/>
</dbReference>
<sequence>MANRKVILLRYCKTEKGWRRYPVAIGRNGRIRPNYVVVDGQPREYAEGHYELRSYKGSKPVYRNVGTNAQDALQERDKEAQLLVARDAAVAGGAVLVEEKGRILLSRRADTFVQSAEDRGATVAAAAYRLAIGEFLSVTGKTYADQVTAEDIAAHHLALKKRGCGARTVHNRHMNVKAFLVDCGVPVAALGKSAPKYDKTLPEIYDPKELKTFFEFLTDPYHLLIFDLLLKTGLREQEAMYLEWEDISFQTQTLTIHSKPSLGFRIKDKEERSVPIPLDLIKRLKKYREANPDKHFVIGNAKDRPHTKLLRLLKGLVKKAELNCGRCEGCKSREECEKWFLHKFRATYCTQLLRSGLDLRTVQGMMGHSDIASTMRYLRPQEDAHTQSKINSIDWTA</sequence>
<evidence type="ECO:0000256" key="2">
    <source>
        <dbReference type="ARBA" id="ARBA00023125"/>
    </source>
</evidence>
<evidence type="ECO:0000313" key="5">
    <source>
        <dbReference type="EMBL" id="XBH08917.1"/>
    </source>
</evidence>
<accession>A0AAU7CTI0</accession>
<protein>
    <submittedName>
        <fullName evidence="5">Tyrosine-type recombinase/integrase</fullName>
    </submittedName>
</protein>
<evidence type="ECO:0000256" key="3">
    <source>
        <dbReference type="ARBA" id="ARBA00023172"/>
    </source>
</evidence>
<dbReference type="Pfam" id="PF00589">
    <property type="entry name" value="Phage_integrase"/>
    <property type="match status" value="1"/>
</dbReference>
<dbReference type="InterPro" id="IPR050090">
    <property type="entry name" value="Tyrosine_recombinase_XerCD"/>
</dbReference>
<dbReference type="EMBL" id="CP121194">
    <property type="protein sequence ID" value="XBH08917.1"/>
    <property type="molecule type" value="Genomic_DNA"/>
</dbReference>
<name>A0AAU7CTI0_9BACT</name>
<keyword evidence="3" id="KW-0233">DNA recombination</keyword>
<keyword evidence="2" id="KW-0238">DNA-binding</keyword>
<dbReference type="CDD" id="cd00397">
    <property type="entry name" value="DNA_BRE_C"/>
    <property type="match status" value="1"/>
</dbReference>
<dbReference type="PANTHER" id="PTHR30349:SF41">
    <property type="entry name" value="INTEGRASE_RECOMBINASE PROTEIN MJ0367-RELATED"/>
    <property type="match status" value="1"/>
</dbReference>
<evidence type="ECO:0000259" key="4">
    <source>
        <dbReference type="PROSITE" id="PS51898"/>
    </source>
</evidence>
<dbReference type="InterPro" id="IPR002104">
    <property type="entry name" value="Integrase_catalytic"/>
</dbReference>
<dbReference type="GO" id="GO:0003677">
    <property type="term" value="F:DNA binding"/>
    <property type="evidence" value="ECO:0007669"/>
    <property type="project" value="UniProtKB-KW"/>
</dbReference>
<dbReference type="InterPro" id="IPR011010">
    <property type="entry name" value="DNA_brk_join_enz"/>
</dbReference>
<dbReference type="SUPFAM" id="SSF56349">
    <property type="entry name" value="DNA breaking-rejoining enzymes"/>
    <property type="match status" value="1"/>
</dbReference>
<dbReference type="InterPro" id="IPR013762">
    <property type="entry name" value="Integrase-like_cat_sf"/>
</dbReference>
<gene>
    <name evidence="5" type="ORF">P4G45_10475</name>
</gene>
<dbReference type="PROSITE" id="PS51898">
    <property type="entry name" value="TYR_RECOMBINASE"/>
    <property type="match status" value="1"/>
</dbReference>
<comment type="similarity">
    <text evidence="1">Belongs to the 'phage' integrase family.</text>
</comment>
<feature type="domain" description="Tyr recombinase" evidence="4">
    <location>
        <begin position="200"/>
        <end position="391"/>
    </location>
</feature>
<dbReference type="AlphaFoldDB" id="A0AAU7CTI0"/>
<dbReference type="KEGG" id="epl:P4G45_10475"/>
<dbReference type="GO" id="GO:0015074">
    <property type="term" value="P:DNA integration"/>
    <property type="evidence" value="ECO:0007669"/>
    <property type="project" value="InterPro"/>
</dbReference>
<evidence type="ECO:0000256" key="1">
    <source>
        <dbReference type="ARBA" id="ARBA00008857"/>
    </source>
</evidence>